<accession>A0ABW1XJF9</accession>
<name>A0ABW1XJF9_9ALTE</name>
<keyword evidence="5" id="KW-1185">Reference proteome</keyword>
<gene>
    <name evidence="4" type="ORF">ACFP85_07300</name>
</gene>
<dbReference type="EMBL" id="JBHSUS010000001">
    <property type="protein sequence ID" value="MFC6439949.1"/>
    <property type="molecule type" value="Genomic_DNA"/>
</dbReference>
<dbReference type="SMART" id="SM00448">
    <property type="entry name" value="REC"/>
    <property type="match status" value="1"/>
</dbReference>
<evidence type="ECO:0000313" key="4">
    <source>
        <dbReference type="EMBL" id="MFC6439949.1"/>
    </source>
</evidence>
<dbReference type="PANTHER" id="PTHR45228:SF9">
    <property type="entry name" value="3'3'-CGAMP-SPECIFIC PHOSPHODIESTERASE 2"/>
    <property type="match status" value="1"/>
</dbReference>
<evidence type="ECO:0000259" key="2">
    <source>
        <dbReference type="PROSITE" id="PS50110"/>
    </source>
</evidence>
<dbReference type="Gene3D" id="3.40.50.2300">
    <property type="match status" value="1"/>
</dbReference>
<sequence>MDDFLFADEQDDALDDVPKKSWKILIVDDEKEIHTVTRLALNDFVFQDRSLEFLGAMSGAEAKQVLAEHDDIAIVLLDVVMETEHAGLDVARYIREELNNYYTRIILRTGQPGQAPERHVIINYDINDYKSKTDLTAQKLFTVIISTLRSYRDIVVIDENRRGLEKIIKASANLFSMRSLERFIEGIVQQLSSLLGGTEEAVYMTAVAGPKPISDIQAEHYYVFSACGQFNDLQGKPLEEVMQGNKLDSCKAALNSKDIVYGEDHVVAYCASKSQRGAILYMSGLQRTLNDLDKHLIDLFAMNVQIAFDNILRSQEIEQSQQLLIEHLANLLANNGHGVHARTRRLKAMTTLLAKQAGMEEAAAQELAQAVSIFDMRHSSELTDFDPCADNTTALGVGQFANQALETSQYGFIRLAAQLANEFREAWDGSGCPNKKQGESIALATRITQIVITLENTVSAEPDMSMPEALQRLEALAGKQLDPELVTLLISQQDAASQIRAEHQ</sequence>
<dbReference type="InterPro" id="IPR052020">
    <property type="entry name" value="Cyclic_di-GMP/3'3'-cGAMP_PDE"/>
</dbReference>
<evidence type="ECO:0000313" key="5">
    <source>
        <dbReference type="Proteomes" id="UP001596364"/>
    </source>
</evidence>
<organism evidence="4 5">
    <name type="scientific">Pseudobowmanella zhangzhouensis</name>
    <dbReference type="NCBI Taxonomy" id="1537679"/>
    <lineage>
        <taxon>Bacteria</taxon>
        <taxon>Pseudomonadati</taxon>
        <taxon>Pseudomonadota</taxon>
        <taxon>Gammaproteobacteria</taxon>
        <taxon>Alteromonadales</taxon>
        <taxon>Alteromonadaceae</taxon>
    </lineage>
</organism>
<dbReference type="PROSITE" id="PS51832">
    <property type="entry name" value="HD_GYP"/>
    <property type="match status" value="1"/>
</dbReference>
<dbReference type="Proteomes" id="UP001596364">
    <property type="component" value="Unassembled WGS sequence"/>
</dbReference>
<dbReference type="Pfam" id="PF00072">
    <property type="entry name" value="Response_reg"/>
    <property type="match status" value="1"/>
</dbReference>
<dbReference type="SUPFAM" id="SSF52172">
    <property type="entry name" value="CheY-like"/>
    <property type="match status" value="1"/>
</dbReference>
<dbReference type="InterPro" id="IPR011006">
    <property type="entry name" value="CheY-like_superfamily"/>
</dbReference>
<evidence type="ECO:0000259" key="3">
    <source>
        <dbReference type="PROSITE" id="PS51832"/>
    </source>
</evidence>
<feature type="modified residue" description="4-aspartylphosphate" evidence="1">
    <location>
        <position position="78"/>
    </location>
</feature>
<protein>
    <submittedName>
        <fullName evidence="4">DUF3369 domain-containing protein</fullName>
    </submittedName>
</protein>
<evidence type="ECO:0000256" key="1">
    <source>
        <dbReference type="PROSITE-ProRule" id="PRU00169"/>
    </source>
</evidence>
<dbReference type="InterPro" id="IPR037522">
    <property type="entry name" value="HD_GYP_dom"/>
</dbReference>
<dbReference type="InterPro" id="IPR021800">
    <property type="entry name" value="DUF3369"/>
</dbReference>
<dbReference type="Gene3D" id="1.10.3210.10">
    <property type="entry name" value="Hypothetical protein af1432"/>
    <property type="match status" value="1"/>
</dbReference>
<keyword evidence="1" id="KW-0597">Phosphoprotein</keyword>
<dbReference type="RefSeq" id="WP_131256830.1">
    <property type="nucleotide sequence ID" value="NZ_JBHSUS010000001.1"/>
</dbReference>
<proteinExistence type="predicted"/>
<dbReference type="InterPro" id="IPR001789">
    <property type="entry name" value="Sig_transdc_resp-reg_receiver"/>
</dbReference>
<comment type="caution">
    <text evidence="4">The sequence shown here is derived from an EMBL/GenBank/DDBJ whole genome shotgun (WGS) entry which is preliminary data.</text>
</comment>
<reference evidence="5" key="1">
    <citation type="journal article" date="2019" name="Int. J. Syst. Evol. Microbiol.">
        <title>The Global Catalogue of Microorganisms (GCM) 10K type strain sequencing project: providing services to taxonomists for standard genome sequencing and annotation.</title>
        <authorList>
            <consortium name="The Broad Institute Genomics Platform"/>
            <consortium name="The Broad Institute Genome Sequencing Center for Infectious Disease"/>
            <person name="Wu L."/>
            <person name="Ma J."/>
        </authorList>
    </citation>
    <scope>NUCLEOTIDE SEQUENCE [LARGE SCALE GENOMIC DNA]</scope>
    <source>
        <strain evidence="5">CGMCC 1.16031</strain>
    </source>
</reference>
<feature type="domain" description="HD-GYP" evidence="3">
    <location>
        <begin position="317"/>
        <end position="504"/>
    </location>
</feature>
<dbReference type="Pfam" id="PF13487">
    <property type="entry name" value="HD_5"/>
    <property type="match status" value="1"/>
</dbReference>
<feature type="domain" description="Response regulatory" evidence="2">
    <location>
        <begin position="23"/>
        <end position="147"/>
    </location>
</feature>
<dbReference type="PROSITE" id="PS50110">
    <property type="entry name" value="RESPONSE_REGULATORY"/>
    <property type="match status" value="1"/>
</dbReference>
<dbReference type="Pfam" id="PF11849">
    <property type="entry name" value="DUF3369"/>
    <property type="match status" value="1"/>
</dbReference>
<dbReference type="PANTHER" id="PTHR45228">
    <property type="entry name" value="CYCLIC DI-GMP PHOSPHODIESTERASE TM_0186-RELATED"/>
    <property type="match status" value="1"/>
</dbReference>